<sequence length="325" mass="33499">MSVTGSDSLRVTEVALVPVSGSGAVNGTMEVLGGEDFLVTVDELPVGNFIIHLRGETSGASRSSPILFLRQSSTQLRASRVAVTASVNGTLEPGATITVPFTVETNTTAGSYTIRVRNDRGFSVSFPSSVTLEAEGRAEGTVTLTAPSDTPSGTDVTLTIEAEAPGATDSNYVVISFAVATKVTDFTRPVCQVDLTANCPQDCSQATWQLSANLTDGNGTGIVLVTLQQGNGTLSTSSSGTGISFASYSASCCSEVVELVMVDDVGNAGVCSASIRGLSSATTPQTPTANATVTQIATTSSAVHCLNLSIWLWPIVMLPLLYLKV</sequence>
<name>A0A8M1K5N5_CLUHA</name>
<keyword evidence="2" id="KW-1185">Reference proteome</keyword>
<dbReference type="OrthoDB" id="301415at2759"/>
<gene>
    <name evidence="3" type="primary">LOC122128662</name>
</gene>
<dbReference type="RefSeq" id="XP_042559027.1">
    <property type="nucleotide sequence ID" value="XM_042703093.1"/>
</dbReference>
<dbReference type="PANTHER" id="PTHR14905">
    <property type="entry name" value="NG37"/>
    <property type="match status" value="1"/>
</dbReference>
<dbReference type="Proteomes" id="UP000515152">
    <property type="component" value="Chromosome 22"/>
</dbReference>
<feature type="domain" description="VWA7 Ig-like" evidence="1">
    <location>
        <begin position="81"/>
        <end position="180"/>
    </location>
</feature>
<dbReference type="InterPro" id="IPR057615">
    <property type="entry name" value="Ig_VWA7"/>
</dbReference>
<dbReference type="AlphaFoldDB" id="A0A8M1K5N5"/>
<proteinExistence type="predicted"/>
<protein>
    <submittedName>
        <fullName evidence="3">Uncharacterized protein LOC122128662</fullName>
    </submittedName>
</protein>
<dbReference type="PANTHER" id="PTHR14905:SF18">
    <property type="entry name" value="VON WILLEBRAND FACTOR A DOMAIN-CONTAINING 10, TANDEM DUPLICATE 1-RELATED"/>
    <property type="match status" value="1"/>
</dbReference>
<organism evidence="2 3">
    <name type="scientific">Clupea harengus</name>
    <name type="common">Atlantic herring</name>
    <dbReference type="NCBI Taxonomy" id="7950"/>
    <lineage>
        <taxon>Eukaryota</taxon>
        <taxon>Metazoa</taxon>
        <taxon>Chordata</taxon>
        <taxon>Craniata</taxon>
        <taxon>Vertebrata</taxon>
        <taxon>Euteleostomi</taxon>
        <taxon>Actinopterygii</taxon>
        <taxon>Neopterygii</taxon>
        <taxon>Teleostei</taxon>
        <taxon>Clupei</taxon>
        <taxon>Clupeiformes</taxon>
        <taxon>Clupeoidei</taxon>
        <taxon>Clupeidae</taxon>
        <taxon>Clupea</taxon>
    </lineage>
</organism>
<evidence type="ECO:0000313" key="2">
    <source>
        <dbReference type="Proteomes" id="UP000515152"/>
    </source>
</evidence>
<dbReference type="Pfam" id="PF23619">
    <property type="entry name" value="Ig_VWA7"/>
    <property type="match status" value="1"/>
</dbReference>
<accession>A0A8M1K5N5</accession>
<evidence type="ECO:0000259" key="1">
    <source>
        <dbReference type="Pfam" id="PF23619"/>
    </source>
</evidence>
<dbReference type="GeneID" id="122128662"/>
<reference evidence="3" key="1">
    <citation type="submission" date="2025-08" db="UniProtKB">
        <authorList>
            <consortium name="RefSeq"/>
        </authorList>
    </citation>
    <scope>IDENTIFICATION</scope>
</reference>
<dbReference type="InterPro" id="IPR052577">
    <property type="entry name" value="VWA7"/>
</dbReference>
<evidence type="ECO:0000313" key="3">
    <source>
        <dbReference type="RefSeq" id="XP_042559027.1"/>
    </source>
</evidence>
<dbReference type="KEGG" id="char:122128662"/>